<evidence type="ECO:0000313" key="8">
    <source>
        <dbReference type="Proteomes" id="UP000281474"/>
    </source>
</evidence>
<dbReference type="PANTHER" id="PTHR46193:SF18">
    <property type="entry name" value="HEXITOL PHOSPHATASE B"/>
    <property type="match status" value="1"/>
</dbReference>
<evidence type="ECO:0000256" key="5">
    <source>
        <dbReference type="ARBA" id="ARBA00022842"/>
    </source>
</evidence>
<dbReference type="InterPro" id="IPR023198">
    <property type="entry name" value="PGP-like_dom2"/>
</dbReference>
<dbReference type="SFLD" id="SFLDG01129">
    <property type="entry name" value="C1.5:_HAD__Beta-PGM__Phosphata"/>
    <property type="match status" value="1"/>
</dbReference>
<keyword evidence="3" id="KW-0479">Metal-binding</keyword>
<dbReference type="RefSeq" id="WP_121840076.1">
    <property type="nucleotide sequence ID" value="NZ_ML014812.1"/>
</dbReference>
<evidence type="ECO:0000256" key="6">
    <source>
        <dbReference type="ARBA" id="ARBA00023277"/>
    </source>
</evidence>
<dbReference type="InterPro" id="IPR051600">
    <property type="entry name" value="Beta-PGM-like"/>
</dbReference>
<dbReference type="SUPFAM" id="SSF56784">
    <property type="entry name" value="HAD-like"/>
    <property type="match status" value="1"/>
</dbReference>
<organism evidence="7 8">
    <name type="scientific">Parashewanella curva</name>
    <dbReference type="NCBI Taxonomy" id="2338552"/>
    <lineage>
        <taxon>Bacteria</taxon>
        <taxon>Pseudomonadati</taxon>
        <taxon>Pseudomonadota</taxon>
        <taxon>Gammaproteobacteria</taxon>
        <taxon>Alteromonadales</taxon>
        <taxon>Shewanellaceae</taxon>
        <taxon>Parashewanella</taxon>
    </lineage>
</organism>
<dbReference type="SFLD" id="SFLDG01135">
    <property type="entry name" value="C1.5.6:_HAD__Beta-PGM__Phospha"/>
    <property type="match status" value="1"/>
</dbReference>
<reference evidence="7 8" key="1">
    <citation type="submission" date="2018-09" db="EMBL/GenBank/DDBJ databases">
        <title>Phylogeny of the Shewanellaceae, and recommendation for two new genera, Pseudoshewanella and Parashewanella.</title>
        <authorList>
            <person name="Wang G."/>
        </authorList>
    </citation>
    <scope>NUCLEOTIDE SEQUENCE [LARGE SCALE GENOMIC DNA]</scope>
    <source>
        <strain evidence="7 8">C51</strain>
    </source>
</reference>
<dbReference type="GO" id="GO:0000287">
    <property type="term" value="F:magnesium ion binding"/>
    <property type="evidence" value="ECO:0007669"/>
    <property type="project" value="UniProtKB-ARBA"/>
</dbReference>
<dbReference type="GO" id="GO:0016787">
    <property type="term" value="F:hydrolase activity"/>
    <property type="evidence" value="ECO:0007669"/>
    <property type="project" value="UniProtKB-KW"/>
</dbReference>
<dbReference type="PRINTS" id="PR00413">
    <property type="entry name" value="HADHALOGNASE"/>
</dbReference>
<dbReference type="InterPro" id="IPR036412">
    <property type="entry name" value="HAD-like_sf"/>
</dbReference>
<evidence type="ECO:0000256" key="3">
    <source>
        <dbReference type="ARBA" id="ARBA00022723"/>
    </source>
</evidence>
<keyword evidence="5" id="KW-0460">Magnesium</keyword>
<dbReference type="PANTHER" id="PTHR46193">
    <property type="entry name" value="6-PHOSPHOGLUCONATE PHOSPHATASE"/>
    <property type="match status" value="1"/>
</dbReference>
<protein>
    <submittedName>
        <fullName evidence="7">Hexitol phosphatase HxpB</fullName>
    </submittedName>
</protein>
<dbReference type="InterPro" id="IPR006439">
    <property type="entry name" value="HAD-SF_hydro_IA"/>
</dbReference>
<comment type="caution">
    <text evidence="7">The sequence shown here is derived from an EMBL/GenBank/DDBJ whole genome shotgun (WGS) entry which is preliminary data.</text>
</comment>
<keyword evidence="6" id="KW-0119">Carbohydrate metabolism</keyword>
<comment type="similarity">
    <text evidence="2">Belongs to the HAD-like hydrolase superfamily. CbbY/CbbZ/Gph/YieH family.</text>
</comment>
<keyword evidence="4" id="KW-0378">Hydrolase</keyword>
<dbReference type="Gene3D" id="3.40.50.1000">
    <property type="entry name" value="HAD superfamily/HAD-like"/>
    <property type="match status" value="1"/>
</dbReference>
<comment type="cofactor">
    <cofactor evidence="1">
        <name>Mg(2+)</name>
        <dbReference type="ChEBI" id="CHEBI:18420"/>
    </cofactor>
</comment>
<dbReference type="FunFam" id="3.40.50.1000:FF:000036">
    <property type="entry name" value="HAD family hydrolase"/>
    <property type="match status" value="1"/>
</dbReference>
<name>A0A3L8PT76_9GAMM</name>
<dbReference type="OrthoDB" id="9800058at2"/>
<dbReference type="Proteomes" id="UP000281474">
    <property type="component" value="Unassembled WGS sequence"/>
</dbReference>
<dbReference type="SFLD" id="SFLDS00003">
    <property type="entry name" value="Haloacid_Dehalogenase"/>
    <property type="match status" value="1"/>
</dbReference>
<dbReference type="NCBIfam" id="NF008087">
    <property type="entry name" value="PRK10826.1"/>
    <property type="match status" value="1"/>
</dbReference>
<dbReference type="NCBIfam" id="TIGR01509">
    <property type="entry name" value="HAD-SF-IA-v3"/>
    <property type="match status" value="1"/>
</dbReference>
<gene>
    <name evidence="7" type="primary">hxpB</name>
    <name evidence="7" type="ORF">D5018_16400</name>
</gene>
<evidence type="ECO:0000256" key="1">
    <source>
        <dbReference type="ARBA" id="ARBA00001946"/>
    </source>
</evidence>
<evidence type="ECO:0000313" key="7">
    <source>
        <dbReference type="EMBL" id="RLV58601.1"/>
    </source>
</evidence>
<keyword evidence="8" id="KW-1185">Reference proteome</keyword>
<dbReference type="Pfam" id="PF00702">
    <property type="entry name" value="Hydrolase"/>
    <property type="match status" value="1"/>
</dbReference>
<proteinExistence type="inferred from homology"/>
<dbReference type="CDD" id="cd07505">
    <property type="entry name" value="HAD_BPGM-like"/>
    <property type="match status" value="1"/>
</dbReference>
<dbReference type="EMBL" id="QZEI01000063">
    <property type="protein sequence ID" value="RLV58601.1"/>
    <property type="molecule type" value="Genomic_DNA"/>
</dbReference>
<dbReference type="InterPro" id="IPR023214">
    <property type="entry name" value="HAD_sf"/>
</dbReference>
<accession>A0A3L8PT76</accession>
<evidence type="ECO:0000256" key="4">
    <source>
        <dbReference type="ARBA" id="ARBA00022801"/>
    </source>
</evidence>
<dbReference type="AlphaFoldDB" id="A0A3L8PT76"/>
<dbReference type="Gene3D" id="1.10.150.240">
    <property type="entry name" value="Putative phosphatase, domain 2"/>
    <property type="match status" value="1"/>
</dbReference>
<sequence>MSLNEAQAVIFDMDGVLINSEPVWQQAELEVLPKYGVPLTYEDTLMTTGMRVDLLVDYWHQRYPWTNYDNNQVSQQLVTAVVDFIHRDGQPMNGVIDALSFCQRQGFKIGLATSSPMVLVDAVLDTLNIRHYFEAIKSAEKLAYGKPHPEVYLNCASELGVDPSRCVAIEDSFNGLIAARAASMQTIAIPAKEQQQQSRWVIAHEQLEDLTQLASVFMAGAVTIE</sequence>
<evidence type="ECO:0000256" key="2">
    <source>
        <dbReference type="ARBA" id="ARBA00006171"/>
    </source>
</evidence>